<evidence type="ECO:0000313" key="2">
    <source>
        <dbReference type="EMBL" id="PAV80540.1"/>
    </source>
</evidence>
<keyword evidence="1" id="KW-0732">Signal</keyword>
<gene>
    <name evidence="2" type="ORF">WR25_11393</name>
</gene>
<sequence>MDVMLIRSLVLALSFCAVSVMGLRCKCTKESNTVTCSDGVCDIDKGSCLMLDHPTMGIHYTCYGNGLRDEQCYNKTSKSGVSVRICACDSSDFCNYAFWPER</sequence>
<evidence type="ECO:0008006" key="4">
    <source>
        <dbReference type="Google" id="ProtNLM"/>
    </source>
</evidence>
<comment type="caution">
    <text evidence="2">The sequence shown here is derived from an EMBL/GenBank/DDBJ whole genome shotgun (WGS) entry which is preliminary data.</text>
</comment>
<reference evidence="2 3" key="1">
    <citation type="journal article" date="2017" name="Curr. Biol.">
        <title>Genome architecture and evolution of a unichromosomal asexual nematode.</title>
        <authorList>
            <person name="Fradin H."/>
            <person name="Zegar C."/>
            <person name="Gutwein M."/>
            <person name="Lucas J."/>
            <person name="Kovtun M."/>
            <person name="Corcoran D."/>
            <person name="Baugh L.R."/>
            <person name="Kiontke K."/>
            <person name="Gunsalus K."/>
            <person name="Fitch D.H."/>
            <person name="Piano F."/>
        </authorList>
    </citation>
    <scope>NUCLEOTIDE SEQUENCE [LARGE SCALE GENOMIC DNA]</scope>
    <source>
        <strain evidence="2">PF1309</strain>
    </source>
</reference>
<evidence type="ECO:0000256" key="1">
    <source>
        <dbReference type="SAM" id="SignalP"/>
    </source>
</evidence>
<name>A0A2A2L321_9BILA</name>
<keyword evidence="3" id="KW-1185">Reference proteome</keyword>
<feature type="chain" id="PRO_5012539261" description="Activin types I and II receptor domain-containing protein" evidence="1">
    <location>
        <begin position="23"/>
        <end position="102"/>
    </location>
</feature>
<evidence type="ECO:0000313" key="3">
    <source>
        <dbReference type="Proteomes" id="UP000218231"/>
    </source>
</evidence>
<organism evidence="2 3">
    <name type="scientific">Diploscapter pachys</name>
    <dbReference type="NCBI Taxonomy" id="2018661"/>
    <lineage>
        <taxon>Eukaryota</taxon>
        <taxon>Metazoa</taxon>
        <taxon>Ecdysozoa</taxon>
        <taxon>Nematoda</taxon>
        <taxon>Chromadorea</taxon>
        <taxon>Rhabditida</taxon>
        <taxon>Rhabditina</taxon>
        <taxon>Rhabditomorpha</taxon>
        <taxon>Rhabditoidea</taxon>
        <taxon>Rhabditidae</taxon>
        <taxon>Diploscapter</taxon>
    </lineage>
</organism>
<accession>A0A2A2L321</accession>
<proteinExistence type="predicted"/>
<dbReference type="AlphaFoldDB" id="A0A2A2L321"/>
<dbReference type="Proteomes" id="UP000218231">
    <property type="component" value="Unassembled WGS sequence"/>
</dbReference>
<dbReference type="EMBL" id="LIAE01007252">
    <property type="protein sequence ID" value="PAV80540.1"/>
    <property type="molecule type" value="Genomic_DNA"/>
</dbReference>
<feature type="signal peptide" evidence="1">
    <location>
        <begin position="1"/>
        <end position="22"/>
    </location>
</feature>
<protein>
    <recommendedName>
        <fullName evidence="4">Activin types I and II receptor domain-containing protein</fullName>
    </recommendedName>
</protein>
<dbReference type="OrthoDB" id="5821200at2759"/>